<reference evidence="3 4" key="1">
    <citation type="submission" date="2023-04" db="EMBL/GenBank/DDBJ databases">
        <title>Marinobulbifer ophiurae gen. nov., sp. Nov., isolate from tissue of brittle star Ophioplocus japonicus.</title>
        <authorList>
            <person name="Kawano K."/>
            <person name="Sawayama S."/>
            <person name="Nakagawa S."/>
        </authorList>
    </citation>
    <scope>NUCLEOTIDE SEQUENCE [LARGE SCALE GENOMIC DNA]</scope>
    <source>
        <strain evidence="3 4">NKW57</strain>
    </source>
</reference>
<evidence type="ECO:0008006" key="5">
    <source>
        <dbReference type="Google" id="ProtNLM"/>
    </source>
</evidence>
<evidence type="ECO:0000256" key="2">
    <source>
        <dbReference type="SAM" id="MobiDB-lite"/>
    </source>
</evidence>
<accession>A0ABQ6M2Z0</accession>
<evidence type="ECO:0000313" key="3">
    <source>
        <dbReference type="EMBL" id="GMG88719.1"/>
    </source>
</evidence>
<feature type="compositionally biased region" description="Low complexity" evidence="2">
    <location>
        <begin position="78"/>
        <end position="88"/>
    </location>
</feature>
<dbReference type="RefSeq" id="WP_285765326.1">
    <property type="nucleotide sequence ID" value="NZ_BSYJ01000008.1"/>
</dbReference>
<organism evidence="3 4">
    <name type="scientific">Biformimicrobium ophioploci</name>
    <dbReference type="NCBI Taxonomy" id="3036711"/>
    <lineage>
        <taxon>Bacteria</taxon>
        <taxon>Pseudomonadati</taxon>
        <taxon>Pseudomonadota</taxon>
        <taxon>Gammaproteobacteria</taxon>
        <taxon>Cellvibrionales</taxon>
        <taxon>Microbulbiferaceae</taxon>
        <taxon>Biformimicrobium</taxon>
    </lineage>
</organism>
<gene>
    <name evidence="3" type="ORF">MNKW57_30400</name>
</gene>
<feature type="coiled-coil region" evidence="1">
    <location>
        <begin position="35"/>
        <end position="62"/>
    </location>
</feature>
<keyword evidence="1" id="KW-0175">Coiled coil</keyword>
<keyword evidence="4" id="KW-1185">Reference proteome</keyword>
<evidence type="ECO:0000313" key="4">
    <source>
        <dbReference type="Proteomes" id="UP001224392"/>
    </source>
</evidence>
<evidence type="ECO:0000256" key="1">
    <source>
        <dbReference type="SAM" id="Coils"/>
    </source>
</evidence>
<proteinExistence type="predicted"/>
<feature type="region of interest" description="Disordered" evidence="2">
    <location>
        <begin position="71"/>
        <end position="164"/>
    </location>
</feature>
<comment type="caution">
    <text evidence="3">The sequence shown here is derived from an EMBL/GenBank/DDBJ whole genome shotgun (WGS) entry which is preliminary data.</text>
</comment>
<feature type="compositionally biased region" description="Basic and acidic residues" evidence="2">
    <location>
        <begin position="90"/>
        <end position="112"/>
    </location>
</feature>
<dbReference type="Proteomes" id="UP001224392">
    <property type="component" value="Unassembled WGS sequence"/>
</dbReference>
<dbReference type="EMBL" id="BSYJ01000008">
    <property type="protein sequence ID" value="GMG88719.1"/>
    <property type="molecule type" value="Genomic_DNA"/>
</dbReference>
<name>A0ABQ6M2Z0_9GAMM</name>
<protein>
    <recommendedName>
        <fullName evidence="5">Cell division protein FtsL</fullName>
    </recommendedName>
</protein>
<sequence>MRNLTLVLMFAAAISGMAIFYETESRKTRGVLDQMTQMQAEVGDLKAELKRVSAELAEMKLDQRRQGAMKAVVSNARPAPAATVTAPVERSAESSAKRRIRRLPEASDKVVRLSDGTDAGPVINSNQADEDAAAEEAFWNAPTVDAERLGEEEAEEAATDPYLQ</sequence>